<name>A0A0F9GHD1_9ZZZZ</name>
<comment type="caution">
    <text evidence="1">The sequence shown here is derived from an EMBL/GenBank/DDBJ whole genome shotgun (WGS) entry which is preliminary data.</text>
</comment>
<reference evidence="1" key="1">
    <citation type="journal article" date="2015" name="Nature">
        <title>Complex archaea that bridge the gap between prokaryotes and eukaryotes.</title>
        <authorList>
            <person name="Spang A."/>
            <person name="Saw J.H."/>
            <person name="Jorgensen S.L."/>
            <person name="Zaremba-Niedzwiedzka K."/>
            <person name="Martijn J."/>
            <person name="Lind A.E."/>
            <person name="van Eijk R."/>
            <person name="Schleper C."/>
            <person name="Guy L."/>
            <person name="Ettema T.J."/>
        </authorList>
    </citation>
    <scope>NUCLEOTIDE SEQUENCE</scope>
</reference>
<accession>A0A0F9GHD1</accession>
<gene>
    <name evidence="1" type="ORF">LCGC14_2183500</name>
</gene>
<sequence length="94" mass="10894">MLGIRDIYTERIHHLTCIKCSKQINSNDSSHKMGKIEAAILFEEQGWKYIKGTGWFCESCQSSQTPIEKACERLAITGSYRDLRRLNKAKRNTR</sequence>
<evidence type="ECO:0000313" key="1">
    <source>
        <dbReference type="EMBL" id="KKL62607.1"/>
    </source>
</evidence>
<organism evidence="1">
    <name type="scientific">marine sediment metagenome</name>
    <dbReference type="NCBI Taxonomy" id="412755"/>
    <lineage>
        <taxon>unclassified sequences</taxon>
        <taxon>metagenomes</taxon>
        <taxon>ecological metagenomes</taxon>
    </lineage>
</organism>
<proteinExistence type="predicted"/>
<protein>
    <submittedName>
        <fullName evidence="1">Uncharacterized protein</fullName>
    </submittedName>
</protein>
<dbReference type="EMBL" id="LAZR01028438">
    <property type="protein sequence ID" value="KKL62607.1"/>
    <property type="molecule type" value="Genomic_DNA"/>
</dbReference>
<dbReference type="AlphaFoldDB" id="A0A0F9GHD1"/>